<accession>A0AAU7VQ42</accession>
<evidence type="ECO:0008006" key="3">
    <source>
        <dbReference type="Google" id="ProtNLM"/>
    </source>
</evidence>
<protein>
    <recommendedName>
        <fullName evidence="3">ATP synthase F0 subunit 8</fullName>
    </recommendedName>
</protein>
<evidence type="ECO:0000256" key="1">
    <source>
        <dbReference type="SAM" id="Phobius"/>
    </source>
</evidence>
<feature type="transmembrane region" description="Helical" evidence="1">
    <location>
        <begin position="6"/>
        <end position="26"/>
    </location>
</feature>
<sequence>MLISRWYWIMISIFLVLALTFLFYFYRTSPSEEDLPNDVKRVSLYESLVIYRC</sequence>
<proteinExistence type="predicted"/>
<keyword evidence="1" id="KW-0812">Transmembrane</keyword>
<gene>
    <name evidence="2" type="ORF">PRVXT_001144</name>
</gene>
<evidence type="ECO:0000313" key="2">
    <source>
        <dbReference type="EMBL" id="XBX75977.1"/>
    </source>
</evidence>
<keyword evidence="1" id="KW-1133">Transmembrane helix</keyword>
<name>A0AAU7VQ42_9FIRM</name>
<organism evidence="2">
    <name type="scientific">Proteinivorax tanatarense</name>
    <dbReference type="NCBI Taxonomy" id="1260629"/>
    <lineage>
        <taxon>Bacteria</taxon>
        <taxon>Bacillati</taxon>
        <taxon>Bacillota</taxon>
        <taxon>Clostridia</taxon>
        <taxon>Eubacteriales</taxon>
        <taxon>Proteinivoracaceae</taxon>
        <taxon>Proteinivorax</taxon>
    </lineage>
</organism>
<dbReference type="EMBL" id="CP158367">
    <property type="protein sequence ID" value="XBX75977.1"/>
    <property type="molecule type" value="Genomic_DNA"/>
</dbReference>
<reference evidence="2" key="1">
    <citation type="journal article" date="2013" name="Extremophiles">
        <title>Proteinivorax tanatarense gen. nov., sp. nov., an anaerobic, haloalkaliphilic, proteolytic bacterium isolated from a decaying algal bloom, and proposal of Proteinivoraceae fam. nov.</title>
        <authorList>
            <person name="Kevbrin V."/>
            <person name="Boltyanskaya Y."/>
            <person name="Zhilina T."/>
            <person name="Kolganova T."/>
            <person name="Lavrentjeva E."/>
            <person name="Kuznetsov B."/>
        </authorList>
    </citation>
    <scope>NUCLEOTIDE SEQUENCE</scope>
    <source>
        <strain evidence="2">Z-910T</strain>
    </source>
</reference>
<keyword evidence="1" id="KW-0472">Membrane</keyword>
<dbReference type="AlphaFoldDB" id="A0AAU7VQ42"/>
<dbReference type="RefSeq" id="WP_350344712.1">
    <property type="nucleotide sequence ID" value="NZ_CP158367.1"/>
</dbReference>
<reference evidence="2" key="2">
    <citation type="submission" date="2024-06" db="EMBL/GenBank/DDBJ databases">
        <authorList>
            <person name="Petrova K.O."/>
            <person name="Toshchakov S.V."/>
            <person name="Boltjanskaja Y.V."/>
            <person name="Kevbrin V."/>
        </authorList>
    </citation>
    <scope>NUCLEOTIDE SEQUENCE</scope>
    <source>
        <strain evidence="2">Z-910T</strain>
    </source>
</reference>